<dbReference type="Proteomes" id="UP000233398">
    <property type="component" value="Unassembled WGS sequence"/>
</dbReference>
<evidence type="ECO:0008006" key="4">
    <source>
        <dbReference type="Google" id="ProtNLM"/>
    </source>
</evidence>
<dbReference type="OrthoDB" id="883418at2"/>
<sequence length="128" mass="15096">MCGLIWTVQLVHYPLFSFLDPERFTEASAFHRQKISYIVVPVMLTELFTSIWLSLFSTSHMFIHISGLIAVLLIWSITFLLQVPLHAYLSDHYDKKLIQRLVRSNWWRTLLWSVKSGLGIWLLSQYLI</sequence>
<proteinExistence type="predicted"/>
<name>A0A2N0VMI4_9BACT</name>
<keyword evidence="1" id="KW-0812">Transmembrane</keyword>
<protein>
    <recommendedName>
        <fullName evidence="4">DUF1772 domain-containing protein</fullName>
    </recommendedName>
</protein>
<keyword evidence="1" id="KW-1133">Transmembrane helix</keyword>
<feature type="transmembrane region" description="Helical" evidence="1">
    <location>
        <begin position="61"/>
        <end position="85"/>
    </location>
</feature>
<accession>A0A2N0VMI4</accession>
<evidence type="ECO:0000256" key="1">
    <source>
        <dbReference type="SAM" id="Phobius"/>
    </source>
</evidence>
<evidence type="ECO:0000313" key="3">
    <source>
        <dbReference type="Proteomes" id="UP000233398"/>
    </source>
</evidence>
<keyword evidence="3" id="KW-1185">Reference proteome</keyword>
<reference evidence="2 3" key="1">
    <citation type="submission" date="2017-11" db="EMBL/GenBank/DDBJ databases">
        <title>Rhodohalobacter 15182 sp. nov., isolated from a salt lake.</title>
        <authorList>
            <person name="Han S."/>
        </authorList>
    </citation>
    <scope>NUCLEOTIDE SEQUENCE [LARGE SCALE GENOMIC DNA]</scope>
    <source>
        <strain evidence="2 3">15182</strain>
    </source>
</reference>
<gene>
    <name evidence="2" type="ORF">CWD77_07500</name>
</gene>
<organism evidence="2 3">
    <name type="scientific">Rhodohalobacter barkolensis</name>
    <dbReference type="NCBI Taxonomy" id="2053187"/>
    <lineage>
        <taxon>Bacteria</taxon>
        <taxon>Pseudomonadati</taxon>
        <taxon>Balneolota</taxon>
        <taxon>Balneolia</taxon>
        <taxon>Balneolales</taxon>
        <taxon>Balneolaceae</taxon>
        <taxon>Rhodohalobacter</taxon>
    </lineage>
</organism>
<comment type="caution">
    <text evidence="2">The sequence shown here is derived from an EMBL/GenBank/DDBJ whole genome shotgun (WGS) entry which is preliminary data.</text>
</comment>
<evidence type="ECO:0000313" key="2">
    <source>
        <dbReference type="EMBL" id="PKD45408.1"/>
    </source>
</evidence>
<keyword evidence="1" id="KW-0472">Membrane</keyword>
<dbReference type="EMBL" id="PISP01000001">
    <property type="protein sequence ID" value="PKD45408.1"/>
    <property type="molecule type" value="Genomic_DNA"/>
</dbReference>
<feature type="transmembrane region" description="Helical" evidence="1">
    <location>
        <begin position="35"/>
        <end position="55"/>
    </location>
</feature>
<dbReference type="AlphaFoldDB" id="A0A2N0VMI4"/>